<keyword evidence="20" id="KW-0325">Glycoprotein</keyword>
<feature type="domain" description="Ig-like" evidence="37">
    <location>
        <begin position="214"/>
        <end position="307"/>
    </location>
</feature>
<evidence type="ECO:0000259" key="36">
    <source>
        <dbReference type="PROSITE" id="PS50011"/>
    </source>
</evidence>
<evidence type="ECO:0000256" key="3">
    <source>
        <dbReference type="ARBA" id="ARBA00022475"/>
    </source>
</evidence>
<evidence type="ECO:0000256" key="23">
    <source>
        <dbReference type="ARBA" id="ARBA00051243"/>
    </source>
</evidence>
<dbReference type="GO" id="GO:0046872">
    <property type="term" value="F:metal ion binding"/>
    <property type="evidence" value="ECO:0007669"/>
    <property type="project" value="UniProtKB-KW"/>
</dbReference>
<dbReference type="SMART" id="SM00219">
    <property type="entry name" value="TyrKc"/>
    <property type="match status" value="1"/>
</dbReference>
<evidence type="ECO:0000256" key="35">
    <source>
        <dbReference type="SAM" id="SignalP"/>
    </source>
</evidence>
<dbReference type="GO" id="GO:0097324">
    <property type="term" value="P:melanocyte migration"/>
    <property type="evidence" value="ECO:0007669"/>
    <property type="project" value="UniProtKB-ARBA"/>
</dbReference>
<keyword evidence="8 35" id="KW-0732">Signal</keyword>
<keyword evidence="18 31" id="KW-1015">Disulfide bond</keyword>
<dbReference type="FunFam" id="3.30.200.20:FF:000025">
    <property type="entry name" value="Platelet-derived growth factor receptor alpha"/>
    <property type="match status" value="1"/>
</dbReference>
<evidence type="ECO:0000259" key="37">
    <source>
        <dbReference type="PROSITE" id="PS50835"/>
    </source>
</evidence>
<comment type="subunit">
    <text evidence="25">Monomer. Homodimer. Interacts with CSF1.</text>
</comment>
<dbReference type="GO" id="GO:0043235">
    <property type="term" value="C:receptor complex"/>
    <property type="evidence" value="ECO:0007669"/>
    <property type="project" value="TreeGrafter"/>
</dbReference>
<dbReference type="GeneTree" id="ENSGT00940000155506"/>
<comment type="function">
    <text evidence="24">Tyrosine-protein kinase that acts as a cell-surface receptor for CSF1 and plays an essential role in the regulation of survival, proliferation and differentiation of hematopoietic precursor cells, especially mononuclear phagocytes, such as macrophages and monocytes. Plays an important role in innate immunity and in inflammatory processes. Plays an important role in the regulation of osteoclast proliferation and differentiation, the regulation of bone resorption, and is required for normal bone development. Promotes reorganization of the actin cytoskeleton, regulates formation of membrane ruffles, cell adhesion and cell migration. Activates several signaling pathways in response to ligand binding.</text>
</comment>
<evidence type="ECO:0000256" key="7">
    <source>
        <dbReference type="ARBA" id="ARBA00022692"/>
    </source>
</evidence>
<feature type="binding site" evidence="27">
    <location>
        <begin position="597"/>
        <end position="604"/>
    </location>
    <ligand>
        <name>ATP</name>
        <dbReference type="ChEBI" id="CHEBI:30616"/>
    </ligand>
</feature>
<dbReference type="InterPro" id="IPR007110">
    <property type="entry name" value="Ig-like_dom"/>
</dbReference>
<dbReference type="SMART" id="SM00408">
    <property type="entry name" value="IGc2"/>
    <property type="match status" value="2"/>
</dbReference>
<evidence type="ECO:0000256" key="30">
    <source>
        <dbReference type="PIRSR" id="PIRSR500947-51"/>
    </source>
</evidence>
<evidence type="ECO:0000256" key="5">
    <source>
        <dbReference type="ARBA" id="ARBA00022588"/>
    </source>
</evidence>
<keyword evidence="9" id="KW-0677">Repeat</keyword>
<dbReference type="GO" id="GO:0005886">
    <property type="term" value="C:plasma membrane"/>
    <property type="evidence" value="ECO:0007669"/>
    <property type="project" value="UniProtKB-SubCell"/>
</dbReference>
<keyword evidence="22 33" id="KW-0393">Immunoglobulin domain</keyword>
<organism evidence="38 39">
    <name type="scientific">Oreochromis niloticus</name>
    <name type="common">Nile tilapia</name>
    <name type="synonym">Tilapia nilotica</name>
    <dbReference type="NCBI Taxonomy" id="8128"/>
    <lineage>
        <taxon>Eukaryota</taxon>
        <taxon>Metazoa</taxon>
        <taxon>Chordata</taxon>
        <taxon>Craniata</taxon>
        <taxon>Vertebrata</taxon>
        <taxon>Euteleostomi</taxon>
        <taxon>Actinopterygii</taxon>
        <taxon>Neopterygii</taxon>
        <taxon>Teleostei</taxon>
        <taxon>Neoteleostei</taxon>
        <taxon>Acanthomorphata</taxon>
        <taxon>Ovalentaria</taxon>
        <taxon>Cichlomorphae</taxon>
        <taxon>Cichliformes</taxon>
        <taxon>Cichlidae</taxon>
        <taxon>African cichlids</taxon>
        <taxon>Pseudocrenilabrinae</taxon>
        <taxon>Oreochromini</taxon>
        <taxon>Oreochromis</taxon>
    </lineage>
</organism>
<evidence type="ECO:0000256" key="21">
    <source>
        <dbReference type="ARBA" id="ARBA00023198"/>
    </source>
</evidence>
<evidence type="ECO:0000256" key="34">
    <source>
        <dbReference type="SAM" id="Phobius"/>
    </source>
</evidence>
<evidence type="ECO:0000256" key="15">
    <source>
        <dbReference type="ARBA" id="ARBA00022989"/>
    </source>
</evidence>
<evidence type="ECO:0000313" key="39">
    <source>
        <dbReference type="Proteomes" id="UP000005207"/>
    </source>
</evidence>
<dbReference type="GO" id="GO:0022603">
    <property type="term" value="P:regulation of anatomical structure morphogenesis"/>
    <property type="evidence" value="ECO:0007669"/>
    <property type="project" value="UniProtKB-ARBA"/>
</dbReference>
<dbReference type="FunFam" id="2.60.40.10:FF:001029">
    <property type="entry name" value="Macrophage colony-stimulating factor 1 receptor"/>
    <property type="match status" value="1"/>
</dbReference>
<dbReference type="PIRSF" id="PIRSF500947">
    <property type="entry name" value="CSF-1_receptor"/>
    <property type="match status" value="1"/>
</dbReference>
<reference evidence="38" key="2">
    <citation type="submission" date="2025-08" db="UniProtKB">
        <authorList>
            <consortium name="Ensembl"/>
        </authorList>
    </citation>
    <scope>IDENTIFICATION</scope>
</reference>
<dbReference type="PROSITE" id="PS00240">
    <property type="entry name" value="RECEPTOR_TYR_KIN_III"/>
    <property type="match status" value="1"/>
</dbReference>
<evidence type="ECO:0000256" key="18">
    <source>
        <dbReference type="ARBA" id="ARBA00023157"/>
    </source>
</evidence>
<protein>
    <recommendedName>
        <fullName evidence="2">receptor protein-tyrosine kinase</fullName>
        <ecNumber evidence="2">2.7.10.1</ecNumber>
    </recommendedName>
</protein>
<feature type="signal peptide" evidence="35">
    <location>
        <begin position="1"/>
        <end position="20"/>
    </location>
</feature>
<keyword evidence="4" id="KW-0597">Phosphoprotein</keyword>
<evidence type="ECO:0000256" key="11">
    <source>
        <dbReference type="ARBA" id="ARBA00022777"/>
    </source>
</evidence>
<gene>
    <name evidence="38" type="primary">csf1ra</name>
</gene>
<dbReference type="InterPro" id="IPR003598">
    <property type="entry name" value="Ig_sub2"/>
</dbReference>
<feature type="disulfide bond" evidence="31">
    <location>
        <begin position="235"/>
        <end position="291"/>
    </location>
</feature>
<feature type="binding site" evidence="27 32">
    <location>
        <position position="624"/>
    </location>
    <ligand>
        <name>ATP</name>
        <dbReference type="ChEBI" id="CHEBI:30616"/>
    </ligand>
</feature>
<dbReference type="FunFam" id="2.60.40.10:FF:002103">
    <property type="entry name" value="Colony-stimulating factor 1 receptor, a"/>
    <property type="match status" value="1"/>
</dbReference>
<dbReference type="GO" id="GO:0005524">
    <property type="term" value="F:ATP binding"/>
    <property type="evidence" value="ECO:0007669"/>
    <property type="project" value="UniProtKB-UniRule"/>
</dbReference>
<dbReference type="InterPro" id="IPR000719">
    <property type="entry name" value="Prot_kinase_dom"/>
</dbReference>
<reference evidence="39" key="1">
    <citation type="submission" date="2012-01" db="EMBL/GenBank/DDBJ databases">
        <title>The Genome Sequence of Oreochromis niloticus (Nile Tilapia).</title>
        <authorList>
            <consortium name="Broad Institute Genome Assembly Team"/>
            <consortium name="Broad Institute Sequencing Platform"/>
            <person name="Di Palma F."/>
            <person name="Johnson J."/>
            <person name="Lander E.S."/>
            <person name="Lindblad-Toh K."/>
        </authorList>
    </citation>
    <scope>NUCLEOTIDE SEQUENCE [LARGE SCALE GENOMIC DNA]</scope>
</reference>
<keyword evidence="10 27" id="KW-0547">Nucleotide-binding</keyword>
<name>A0A669DLC0_ORENI</name>
<dbReference type="Proteomes" id="UP000005207">
    <property type="component" value="Linkage group LG2"/>
</dbReference>
<keyword evidence="28" id="KW-0460">Magnesium</keyword>
<feature type="site" description="Important for interaction with phosphotyrosine-binding proteins" evidence="29">
    <location>
        <position position="939"/>
    </location>
</feature>
<keyword evidence="28" id="KW-0479">Metal-binding</keyword>
<evidence type="ECO:0000256" key="10">
    <source>
        <dbReference type="ARBA" id="ARBA00022741"/>
    </source>
</evidence>
<evidence type="ECO:0000256" key="19">
    <source>
        <dbReference type="ARBA" id="ARBA00023170"/>
    </source>
</evidence>
<feature type="binding site" evidence="28">
    <location>
        <position position="810"/>
    </location>
    <ligand>
        <name>Mg(2+)</name>
        <dbReference type="ChEBI" id="CHEBI:18420"/>
    </ligand>
</feature>
<dbReference type="GO" id="GO:0048513">
    <property type="term" value="P:animal organ development"/>
    <property type="evidence" value="ECO:0007669"/>
    <property type="project" value="UniProtKB-ARBA"/>
</dbReference>
<evidence type="ECO:0000256" key="26">
    <source>
        <dbReference type="PIRSR" id="PIRSR000615-1"/>
    </source>
</evidence>
<dbReference type="Gene3D" id="1.10.510.10">
    <property type="entry name" value="Transferase(Phosphotransferase) domain 1"/>
    <property type="match status" value="1"/>
</dbReference>
<evidence type="ECO:0000256" key="32">
    <source>
        <dbReference type="PROSITE-ProRule" id="PRU10141"/>
    </source>
</evidence>
<dbReference type="GO" id="GO:1990682">
    <property type="term" value="C:CSF1-CSF1R complex"/>
    <property type="evidence" value="ECO:0007669"/>
    <property type="project" value="TreeGrafter"/>
</dbReference>
<dbReference type="PRINTS" id="PR01832">
    <property type="entry name" value="VEGFRECEPTOR"/>
</dbReference>
<dbReference type="GO" id="GO:0019955">
    <property type="term" value="F:cytokine binding"/>
    <property type="evidence" value="ECO:0007669"/>
    <property type="project" value="InterPro"/>
</dbReference>
<keyword evidence="14" id="KW-0391">Immunity</keyword>
<dbReference type="InterPro" id="IPR013783">
    <property type="entry name" value="Ig-like_fold"/>
</dbReference>
<dbReference type="GO" id="GO:0030316">
    <property type="term" value="P:osteoclast differentiation"/>
    <property type="evidence" value="ECO:0007669"/>
    <property type="project" value="TreeGrafter"/>
</dbReference>
<dbReference type="PIRSF" id="PIRSF000615">
    <property type="entry name" value="TyrPK_CSF1-R"/>
    <property type="match status" value="1"/>
</dbReference>
<feature type="disulfide bond" evidence="31">
    <location>
        <begin position="51"/>
        <end position="95"/>
    </location>
</feature>
<dbReference type="Pfam" id="PF00047">
    <property type="entry name" value="ig"/>
    <property type="match status" value="1"/>
</dbReference>
<dbReference type="InterPro" id="IPR036179">
    <property type="entry name" value="Ig-like_dom_sf"/>
</dbReference>
<dbReference type="SUPFAM" id="SSF56112">
    <property type="entry name" value="Protein kinase-like (PK-like)"/>
    <property type="match status" value="1"/>
</dbReference>
<keyword evidence="5" id="KW-0399">Innate immunity</keyword>
<evidence type="ECO:0000256" key="33">
    <source>
        <dbReference type="RuleBase" id="RU000311"/>
    </source>
</evidence>
<dbReference type="PROSITE" id="PS50835">
    <property type="entry name" value="IG_LIKE"/>
    <property type="match status" value="1"/>
</dbReference>
<dbReference type="PROSITE" id="PS50011">
    <property type="entry name" value="PROTEIN_KINASE_DOM"/>
    <property type="match status" value="1"/>
</dbReference>
<dbReference type="GO" id="GO:0045087">
    <property type="term" value="P:innate immune response"/>
    <property type="evidence" value="ECO:0007669"/>
    <property type="project" value="UniProtKB-KW"/>
</dbReference>
<dbReference type="Pfam" id="PF07714">
    <property type="entry name" value="PK_Tyr_Ser-Thr"/>
    <property type="match status" value="1"/>
</dbReference>
<dbReference type="GO" id="GO:0019838">
    <property type="term" value="F:growth factor binding"/>
    <property type="evidence" value="ECO:0007669"/>
    <property type="project" value="TreeGrafter"/>
</dbReference>
<feature type="chain" id="PRO_5025585411" description="receptor protein-tyrosine kinase" evidence="35">
    <location>
        <begin position="21"/>
        <end position="982"/>
    </location>
</feature>
<dbReference type="PROSITE" id="PS00107">
    <property type="entry name" value="PROTEIN_KINASE_ATP"/>
    <property type="match status" value="1"/>
</dbReference>
<keyword evidence="12 27" id="KW-0067">ATP-binding</keyword>
<dbReference type="InterPro" id="IPR020635">
    <property type="entry name" value="Tyr_kinase_cat_dom"/>
</dbReference>
<evidence type="ECO:0000256" key="24">
    <source>
        <dbReference type="ARBA" id="ARBA00058066"/>
    </source>
</evidence>
<evidence type="ECO:0000256" key="12">
    <source>
        <dbReference type="ARBA" id="ARBA00022840"/>
    </source>
</evidence>
<dbReference type="FunCoup" id="A0A669DLC0">
    <property type="interactions" value="726"/>
</dbReference>
<dbReference type="GO" id="GO:1905521">
    <property type="term" value="P:regulation of macrophage migration"/>
    <property type="evidence" value="ECO:0007669"/>
    <property type="project" value="UniProtKB-ARBA"/>
</dbReference>
<dbReference type="AlphaFoldDB" id="A0A669DLC0"/>
<feature type="binding site" evidence="30">
    <location>
        <begin position="596"/>
        <end position="604"/>
    </location>
    <ligand>
        <name>ATP</name>
        <dbReference type="ChEBI" id="CHEBI:30616"/>
    </ligand>
</feature>
<evidence type="ECO:0000256" key="4">
    <source>
        <dbReference type="ARBA" id="ARBA00022553"/>
    </source>
</evidence>
<feature type="binding site" evidence="27">
    <location>
        <begin position="675"/>
        <end position="681"/>
    </location>
    <ligand>
        <name>ATP</name>
        <dbReference type="ChEBI" id="CHEBI:30616"/>
    </ligand>
</feature>
<evidence type="ECO:0000256" key="9">
    <source>
        <dbReference type="ARBA" id="ARBA00022737"/>
    </source>
</evidence>
<proteinExistence type="inferred from homology"/>
<dbReference type="InterPro" id="IPR001245">
    <property type="entry name" value="Ser-Thr/Tyr_kinase_cat_dom"/>
</dbReference>
<evidence type="ECO:0000256" key="17">
    <source>
        <dbReference type="ARBA" id="ARBA00023137"/>
    </source>
</evidence>
<dbReference type="Gene3D" id="2.60.40.10">
    <property type="entry name" value="Immunoglobulins"/>
    <property type="match status" value="5"/>
</dbReference>
<dbReference type="PANTHER" id="PTHR24416:SF47">
    <property type="entry name" value="MACROPHAGE COLONY-STIMULATING FACTOR 1 RECEPTOR"/>
    <property type="match status" value="1"/>
</dbReference>
<reference evidence="38" key="3">
    <citation type="submission" date="2025-09" db="UniProtKB">
        <authorList>
            <consortium name="Ensembl"/>
        </authorList>
    </citation>
    <scope>IDENTIFICATION</scope>
</reference>
<dbReference type="SMART" id="SM00409">
    <property type="entry name" value="IG"/>
    <property type="match status" value="4"/>
</dbReference>
<feature type="transmembrane region" description="Helical" evidence="34">
    <location>
        <begin position="521"/>
        <end position="546"/>
    </location>
</feature>
<dbReference type="InterPro" id="IPR011009">
    <property type="entry name" value="Kinase-like_dom_sf"/>
</dbReference>
<dbReference type="InterPro" id="IPR001824">
    <property type="entry name" value="Tyr_kinase_rcpt_3_CS"/>
</dbReference>
<dbReference type="InterPro" id="IPR030658">
    <property type="entry name" value="CSF-1_receptor"/>
</dbReference>
<dbReference type="Ensembl" id="ENSONIT00000090809.1">
    <property type="protein sequence ID" value="ENSONIP00000061527.1"/>
    <property type="gene ID" value="ENSONIG00000013065.2"/>
</dbReference>
<evidence type="ECO:0000256" key="28">
    <source>
        <dbReference type="PIRSR" id="PIRSR000615-3"/>
    </source>
</evidence>
<comment type="subcellular location">
    <subcellularLocation>
        <location evidence="1">Cell membrane</location>
        <topology evidence="1">Single-pass type I membrane protein</topology>
    </subcellularLocation>
    <subcellularLocation>
        <location evidence="33">Membrane</location>
        <topology evidence="33">Single-pass type I membrane protein</topology>
    </subcellularLocation>
</comment>
<feature type="active site" description="Proton acceptor" evidence="26">
    <location>
        <position position="792"/>
    </location>
</feature>
<keyword evidence="6" id="KW-0808">Transferase</keyword>
<comment type="similarity">
    <text evidence="33">Belongs to the protein kinase superfamily. Tyr protein kinase family. CSF-1/PDGF receptor subfamily.</text>
</comment>
<dbReference type="GO" id="GO:0030318">
    <property type="term" value="P:melanocyte differentiation"/>
    <property type="evidence" value="ECO:0007669"/>
    <property type="project" value="UniProtKB-ARBA"/>
</dbReference>
<keyword evidence="7 33" id="KW-0812">Transmembrane</keyword>
<evidence type="ECO:0000256" key="8">
    <source>
        <dbReference type="ARBA" id="ARBA00022729"/>
    </source>
</evidence>
<evidence type="ECO:0000256" key="29">
    <source>
        <dbReference type="PIRSR" id="PIRSR000615-4"/>
    </source>
</evidence>
<dbReference type="GO" id="GO:0030335">
    <property type="term" value="P:positive regulation of cell migration"/>
    <property type="evidence" value="ECO:0007669"/>
    <property type="project" value="TreeGrafter"/>
</dbReference>
<feature type="binding site" evidence="28">
    <location>
        <position position="569"/>
    </location>
    <ligand>
        <name>Mg(2+)</name>
        <dbReference type="ChEBI" id="CHEBI:18420"/>
    </ligand>
</feature>
<evidence type="ECO:0000313" key="38">
    <source>
        <dbReference type="Ensembl" id="ENSONIP00000061527.1"/>
    </source>
</evidence>
<feature type="disulfide bond" evidence="31">
    <location>
        <begin position="432"/>
        <end position="501"/>
    </location>
</feature>
<dbReference type="OMA" id="TIHKAKY"/>
<evidence type="ECO:0000256" key="14">
    <source>
        <dbReference type="ARBA" id="ARBA00022859"/>
    </source>
</evidence>
<evidence type="ECO:0000256" key="2">
    <source>
        <dbReference type="ARBA" id="ARBA00011902"/>
    </source>
</evidence>
<keyword evidence="13" id="KW-0832">Ubl conjugation</keyword>
<keyword evidence="11" id="KW-0418">Kinase</keyword>
<dbReference type="GO" id="GO:0043408">
    <property type="term" value="P:regulation of MAPK cascade"/>
    <property type="evidence" value="ECO:0007669"/>
    <property type="project" value="TreeGrafter"/>
</dbReference>
<dbReference type="InterPro" id="IPR013151">
    <property type="entry name" value="Immunoglobulin_dom"/>
</dbReference>
<dbReference type="GO" id="GO:0006954">
    <property type="term" value="P:inflammatory response"/>
    <property type="evidence" value="ECO:0007669"/>
    <property type="project" value="UniProtKB-KW"/>
</dbReference>
<evidence type="ECO:0000256" key="25">
    <source>
        <dbReference type="ARBA" id="ARBA00062014"/>
    </source>
</evidence>
<feature type="disulfide bond" evidence="31">
    <location>
        <begin position="139"/>
        <end position="188"/>
    </location>
</feature>
<evidence type="ECO:0000256" key="22">
    <source>
        <dbReference type="ARBA" id="ARBA00023319"/>
    </source>
</evidence>
<evidence type="ECO:0000256" key="27">
    <source>
        <dbReference type="PIRSR" id="PIRSR000615-2"/>
    </source>
</evidence>
<dbReference type="FunFam" id="2.60.40.10:FF:002322">
    <property type="entry name" value="macrophage colony-stimulating factor 1 receptor"/>
    <property type="match status" value="1"/>
</dbReference>
<dbReference type="PANTHER" id="PTHR24416">
    <property type="entry name" value="TYROSINE-PROTEIN KINASE RECEPTOR"/>
    <property type="match status" value="1"/>
</dbReference>
<evidence type="ECO:0000256" key="16">
    <source>
        <dbReference type="ARBA" id="ARBA00023136"/>
    </source>
</evidence>
<dbReference type="GO" id="GO:0005011">
    <property type="term" value="F:macrophage colony-stimulating factor receptor activity"/>
    <property type="evidence" value="ECO:0007669"/>
    <property type="project" value="TreeGrafter"/>
</dbReference>
<dbReference type="GO" id="GO:0007169">
    <property type="term" value="P:cell surface receptor protein tyrosine kinase signaling pathway"/>
    <property type="evidence" value="ECO:0007669"/>
    <property type="project" value="InterPro"/>
</dbReference>
<dbReference type="InterPro" id="IPR008266">
    <property type="entry name" value="Tyr_kinase_AS"/>
</dbReference>
<dbReference type="FunFam" id="1.10.510.10:FF:000177">
    <property type="entry name" value="Mast/stem cell growth factor receptor"/>
    <property type="match status" value="1"/>
</dbReference>
<dbReference type="PROSITE" id="PS00109">
    <property type="entry name" value="PROTEIN_KINASE_TYR"/>
    <property type="match status" value="1"/>
</dbReference>
<sequence>MCLKFLNVSLVLFLVSRTKAEWRRPVIKLNSKVVKSAEVVVRAGSPLDLRCEGEAPVIWQTRLPKHRRYISKGNGTVRTFKVDRPTAEFTGTYKCYYTNGSHRDSSVYVYVKDPSHVFWTSSTSLQVVVKEGESYLLPCLLTDPEATDISLRMNNGTSVPPGMNFTIFRHRGILIHSLHPSFNADYICTARVNGVEKTSKAFSINVIQKLRFPPYVFLETEEYVRIVGEKLKIPCTTHNPNFYYNVTWKYTTKSVPKIAEIVRSNGENRLDIESTLTIAAVDLADTGNISCIGSNEAGVNTSTTYLLVVDKPYIRLSPQLSPKLAHEGLSVEVNEGDDLELSVLIEAYPHITKHRWDTPISPNTATQEHKLIRYNNRYHAILQLKRMNIQEQGQYTFYAQSEMANASITFQVQMYQRPIAVVKWENVTTLTCTSHGYPPPRIIWYQCFGIRPTCNENNSGLQMAIPLQAPTVEVQREEYGAVEVESVLTVAFSNRRMTVECVAFNLAGVSSDTLAMNVNDWPFTSLLIGAAAILTILLVLLIFLFYKYKQKPRYEIRWKIIEARDGNNYTFIDPTQLPYNEKWEFPRDKLKLGKILGAGAFGKVVEATAYGLGKEDNVMRVAVKMLKGLDPLAHSDEREALMSELKILSHLGHHQNIVNLLGACTYGGPVLVITEYCCLGDLLNFLRQKAETFVNFVMNIPDIMENSTDYKNICNQKQFIRSDSGISSETSSTYLEMRPSRLAELPTVESSEDPVCEESGDWPLDIDDLLRFSFQVAQGLDFLASKNCIHRDVAARNVLLTSRREAKICDFGLARDIMNDSNYVVKGNARLPVKWMAPESIFDCVYTVQSDVWSYGILLWEIFSLGKSPYPSMAVDTRFYKMVKRGYQMSQPDFAPPEIYGIMKMCWHLEPTERPTFSKICHMIQRLLGDQPEQEQLTYQNVQQQVTEGEGCDECFDGPCDQSCDHQEEEQPLMKTNNYQFC</sequence>
<dbReference type="InterPro" id="IPR003599">
    <property type="entry name" value="Ig_sub"/>
</dbReference>
<keyword evidence="3" id="KW-1003">Cell membrane</keyword>
<dbReference type="Gene3D" id="3.30.200.20">
    <property type="entry name" value="Phosphorylase Kinase, domain 1"/>
    <property type="match status" value="1"/>
</dbReference>
<evidence type="ECO:0000256" key="1">
    <source>
        <dbReference type="ARBA" id="ARBA00004251"/>
    </source>
</evidence>
<feature type="binding site" evidence="27">
    <location>
        <position position="796"/>
    </location>
    <ligand>
        <name>ATP</name>
        <dbReference type="ChEBI" id="CHEBI:30616"/>
    </ligand>
</feature>
<dbReference type="InterPro" id="IPR050122">
    <property type="entry name" value="RTK"/>
</dbReference>
<feature type="domain" description="Protein kinase" evidence="36">
    <location>
        <begin position="590"/>
        <end position="928"/>
    </location>
</feature>
<feature type="binding site" evidence="28">
    <location>
        <position position="797"/>
    </location>
    <ligand>
        <name>Mg(2+)</name>
        <dbReference type="ChEBI" id="CHEBI:18420"/>
    </ligand>
</feature>
<keyword evidence="17" id="KW-0829">Tyrosine-protein kinase</keyword>
<dbReference type="EC" id="2.7.10.1" evidence="2"/>
<evidence type="ECO:0000256" key="13">
    <source>
        <dbReference type="ARBA" id="ARBA00022843"/>
    </source>
</evidence>
<evidence type="ECO:0000256" key="31">
    <source>
        <dbReference type="PIRSR" id="PIRSR500947-52"/>
    </source>
</evidence>
<evidence type="ECO:0000256" key="6">
    <source>
        <dbReference type="ARBA" id="ARBA00022679"/>
    </source>
</evidence>
<accession>A0A669DLC0</accession>
<keyword evidence="21" id="KW-0395">Inflammatory response</keyword>
<dbReference type="InParanoid" id="A0A669DLC0"/>
<keyword evidence="15 34" id="KW-1133">Transmembrane helix</keyword>
<evidence type="ECO:0000256" key="20">
    <source>
        <dbReference type="ARBA" id="ARBA00023180"/>
    </source>
</evidence>
<dbReference type="Pfam" id="PF25305">
    <property type="entry name" value="Ig_PDGFR_d4"/>
    <property type="match status" value="1"/>
</dbReference>
<dbReference type="SUPFAM" id="SSF48726">
    <property type="entry name" value="Immunoglobulin"/>
    <property type="match status" value="5"/>
</dbReference>
<keyword evidence="16 34" id="KW-0472">Membrane</keyword>
<dbReference type="InterPro" id="IPR017441">
    <property type="entry name" value="Protein_kinase_ATP_BS"/>
</dbReference>
<comment type="catalytic activity">
    <reaction evidence="23">
        <text>L-tyrosyl-[protein] + ATP = O-phospho-L-tyrosyl-[protein] + ADP + H(+)</text>
        <dbReference type="Rhea" id="RHEA:10596"/>
        <dbReference type="Rhea" id="RHEA-COMP:10136"/>
        <dbReference type="Rhea" id="RHEA-COMP:20101"/>
        <dbReference type="ChEBI" id="CHEBI:15378"/>
        <dbReference type="ChEBI" id="CHEBI:30616"/>
        <dbReference type="ChEBI" id="CHEBI:46858"/>
        <dbReference type="ChEBI" id="CHEBI:61978"/>
        <dbReference type="ChEBI" id="CHEBI:456216"/>
        <dbReference type="EC" id="2.7.10.1"/>
    </reaction>
</comment>
<keyword evidence="19 33" id="KW-0675">Receptor</keyword>
<keyword evidence="39" id="KW-1185">Reference proteome</keyword>